<dbReference type="SUPFAM" id="SSF56601">
    <property type="entry name" value="beta-lactamase/transpeptidase-like"/>
    <property type="match status" value="1"/>
</dbReference>
<dbReference type="GO" id="GO:0008658">
    <property type="term" value="F:penicillin binding"/>
    <property type="evidence" value="ECO:0007669"/>
    <property type="project" value="InterPro"/>
</dbReference>
<keyword evidence="4" id="KW-0131">Cell cycle</keyword>
<dbReference type="EC" id="2.4.1.129" evidence="4"/>
<dbReference type="SUPFAM" id="SSF56519">
    <property type="entry name" value="Penicillin binding protein dimerisation domain"/>
    <property type="match status" value="1"/>
</dbReference>
<evidence type="ECO:0000259" key="3">
    <source>
        <dbReference type="Pfam" id="PF21922"/>
    </source>
</evidence>
<protein>
    <submittedName>
        <fullName evidence="4">Cell division protein FtsI [Peptidoglycan synthetase]</fullName>
        <ecNumber evidence="4">2.4.1.129</ecNumber>
    </submittedName>
</protein>
<dbReference type="GO" id="GO:0071972">
    <property type="term" value="F:peptidoglycan L,D-transpeptidase activity"/>
    <property type="evidence" value="ECO:0007669"/>
    <property type="project" value="TreeGrafter"/>
</dbReference>
<keyword evidence="4" id="KW-0808">Transferase</keyword>
<dbReference type="eggNOG" id="COG0768">
    <property type="taxonomic scope" value="Bacteria"/>
</dbReference>
<reference evidence="4" key="1">
    <citation type="submission" date="2013-03" db="EMBL/GenBank/DDBJ databases">
        <title>Draft genome sequence of the hydrogen-ethanol-producing anaerobic alkalithermophilic Caloramator celere.</title>
        <authorList>
            <person name="Ciranna A."/>
            <person name="Larjo A."/>
            <person name="Kivisto A."/>
            <person name="Santala V."/>
            <person name="Roos C."/>
            <person name="Karp M."/>
        </authorList>
    </citation>
    <scope>NUCLEOTIDE SEQUENCE [LARGE SCALE GENOMIC DNA]</scope>
    <source>
        <strain evidence="4">DSM 8682</strain>
    </source>
</reference>
<feature type="transmembrane region" description="Helical" evidence="1">
    <location>
        <begin position="12"/>
        <end position="32"/>
    </location>
</feature>
<dbReference type="Pfam" id="PF00905">
    <property type="entry name" value="Transpeptidase"/>
    <property type="match status" value="1"/>
</dbReference>
<name>R7RQB5_9CLOT</name>
<evidence type="ECO:0000313" key="5">
    <source>
        <dbReference type="Proteomes" id="UP000014923"/>
    </source>
</evidence>
<sequence length="475" mass="53718">MKEREENIKKVIIFFVLCFLSIITYLIYFNLFTAEKIKYDISNPRVVEEEKNIIRGTIFDRYGEKIAYTDKKGNRKYPYEESLGIVSGYYSLKYGKTGVEGYYNNILLGREQIYDDINVFLNNLKYAIFSRKKYGDSIVLTIDAKLQDRIYNRFGNDRGAAVCLNVKTGEILAMVSKPSDNPNLIDKNFEDYSNDNIGKPFVNKAIAEYYPPGSVFKIVTAAAAIENINDIDNYTNVCNGSLQFADKKLRDYKGEKHGKINLKNAFKVSCNNTFAKIGLMLGYDVLKREAEKFLFNSDLYIKDRFVKIPIKSARYDFKERDEFSIAISSIGQHEVKANPMTMALMTCAVANGGVVMQPYILDSIIDNYGNLKYKTKSEKLAEVLDKETAEKIKEYMILTVNEGTASKIKNSKIKIAAKTGTAENLEGKEPHSWFVAFAPAQNPQIAVAVIVENGGAGSGKALDITKDCILHYFNR</sequence>
<dbReference type="InterPro" id="IPR054120">
    <property type="entry name" value="PBPA_dimer"/>
</dbReference>
<dbReference type="Proteomes" id="UP000014923">
    <property type="component" value="Unassembled WGS sequence"/>
</dbReference>
<dbReference type="Pfam" id="PF21922">
    <property type="entry name" value="PBP_dimer_2"/>
    <property type="match status" value="1"/>
</dbReference>
<keyword evidence="4" id="KW-0132">Cell division</keyword>
<dbReference type="OrthoDB" id="9766847at2"/>
<comment type="caution">
    <text evidence="4">The sequence shown here is derived from an EMBL/GenBank/DDBJ whole genome shotgun (WGS) entry which is preliminary data.</text>
</comment>
<keyword evidence="1" id="KW-1133">Transmembrane helix</keyword>
<gene>
    <name evidence="4" type="ORF">TCEL_00320</name>
</gene>
<proteinExistence type="predicted"/>
<feature type="domain" description="Penicillin-binding protein transpeptidase" evidence="2">
    <location>
        <begin position="159"/>
        <end position="466"/>
    </location>
</feature>
<keyword evidence="5" id="KW-1185">Reference proteome</keyword>
<accession>R7RQB5</accession>
<dbReference type="Gene3D" id="3.90.1310.10">
    <property type="entry name" value="Penicillin-binding protein 2a (Domain 2)"/>
    <property type="match status" value="1"/>
</dbReference>
<feature type="domain" description="Penicillin binding protein A dimerisation" evidence="3">
    <location>
        <begin position="55"/>
        <end position="137"/>
    </location>
</feature>
<dbReference type="EMBL" id="CAVN010000095">
    <property type="protein sequence ID" value="CDF58274.1"/>
    <property type="molecule type" value="Genomic_DNA"/>
</dbReference>
<evidence type="ECO:0000256" key="1">
    <source>
        <dbReference type="SAM" id="Phobius"/>
    </source>
</evidence>
<dbReference type="InterPro" id="IPR012338">
    <property type="entry name" value="Beta-lactam/transpept-like"/>
</dbReference>
<organism evidence="4 5">
    <name type="scientific">Thermobrachium celere DSM 8682</name>
    <dbReference type="NCBI Taxonomy" id="941824"/>
    <lineage>
        <taxon>Bacteria</taxon>
        <taxon>Bacillati</taxon>
        <taxon>Bacillota</taxon>
        <taxon>Clostridia</taxon>
        <taxon>Eubacteriales</taxon>
        <taxon>Clostridiaceae</taxon>
        <taxon>Thermobrachium</taxon>
    </lineage>
</organism>
<evidence type="ECO:0000259" key="2">
    <source>
        <dbReference type="Pfam" id="PF00905"/>
    </source>
</evidence>
<keyword evidence="4" id="KW-0328">Glycosyltransferase</keyword>
<dbReference type="GO" id="GO:0051301">
    <property type="term" value="P:cell division"/>
    <property type="evidence" value="ECO:0007669"/>
    <property type="project" value="UniProtKB-KW"/>
</dbReference>
<dbReference type="InterPro" id="IPR050515">
    <property type="entry name" value="Beta-lactam/transpept"/>
</dbReference>
<keyword evidence="1" id="KW-0472">Membrane</keyword>
<dbReference type="PANTHER" id="PTHR30627:SF24">
    <property type="entry name" value="PENICILLIN-BINDING PROTEIN 4B"/>
    <property type="match status" value="1"/>
</dbReference>
<dbReference type="GO" id="GO:0071555">
    <property type="term" value="P:cell wall organization"/>
    <property type="evidence" value="ECO:0007669"/>
    <property type="project" value="TreeGrafter"/>
</dbReference>
<dbReference type="PANTHER" id="PTHR30627">
    <property type="entry name" value="PEPTIDOGLYCAN D,D-TRANSPEPTIDASE"/>
    <property type="match status" value="1"/>
</dbReference>
<dbReference type="InterPro" id="IPR001460">
    <property type="entry name" value="PCN-bd_Tpept"/>
</dbReference>
<evidence type="ECO:0000313" key="4">
    <source>
        <dbReference type="EMBL" id="CDF58274.1"/>
    </source>
</evidence>
<dbReference type="GO" id="GO:0016757">
    <property type="term" value="F:glycosyltransferase activity"/>
    <property type="evidence" value="ECO:0007669"/>
    <property type="project" value="UniProtKB-KW"/>
</dbReference>
<dbReference type="Gene3D" id="3.40.710.10">
    <property type="entry name" value="DD-peptidase/beta-lactamase superfamily"/>
    <property type="match status" value="1"/>
</dbReference>
<keyword evidence="1" id="KW-0812">Transmembrane</keyword>
<dbReference type="InterPro" id="IPR036138">
    <property type="entry name" value="PBP_dimer_sf"/>
</dbReference>
<dbReference type="GO" id="GO:0005886">
    <property type="term" value="C:plasma membrane"/>
    <property type="evidence" value="ECO:0007669"/>
    <property type="project" value="TreeGrafter"/>
</dbReference>
<dbReference type="AlphaFoldDB" id="R7RQB5"/>
<dbReference type="RefSeq" id="WP_018662204.1">
    <property type="nucleotide sequence ID" value="NZ_HF952018.1"/>
</dbReference>
<dbReference type="HOGENOM" id="CLU_009289_1_0_9"/>